<dbReference type="AlphaFoldDB" id="A0A221VYG1"/>
<dbReference type="RefSeq" id="WP_093940191.1">
    <property type="nucleotide sequence ID" value="NZ_CP022521.1"/>
</dbReference>
<evidence type="ECO:0000256" key="2">
    <source>
        <dbReference type="ARBA" id="ARBA00023315"/>
    </source>
</evidence>
<proteinExistence type="predicted"/>
<name>A0A221VYG1_9PSEU</name>
<dbReference type="InterPro" id="IPR000182">
    <property type="entry name" value="GNAT_dom"/>
</dbReference>
<dbReference type="OrthoDB" id="9775595at2"/>
<dbReference type="EMBL" id="CP022521">
    <property type="protein sequence ID" value="ASO18508.1"/>
    <property type="molecule type" value="Genomic_DNA"/>
</dbReference>
<protein>
    <submittedName>
        <fullName evidence="3">Putative acetyltransferase</fullName>
    </submittedName>
</protein>
<dbReference type="Pfam" id="PF24553">
    <property type="entry name" value="Rv0428c_C"/>
    <property type="match status" value="1"/>
</dbReference>
<dbReference type="InterPro" id="IPR016181">
    <property type="entry name" value="Acyl_CoA_acyltransferase"/>
</dbReference>
<evidence type="ECO:0000256" key="1">
    <source>
        <dbReference type="ARBA" id="ARBA00022679"/>
    </source>
</evidence>
<evidence type="ECO:0000313" key="3">
    <source>
        <dbReference type="EMBL" id="ASO18508.1"/>
    </source>
</evidence>
<organism evidence="3 4">
    <name type="scientific">Actinoalloteichus hoggarensis</name>
    <dbReference type="NCBI Taxonomy" id="1470176"/>
    <lineage>
        <taxon>Bacteria</taxon>
        <taxon>Bacillati</taxon>
        <taxon>Actinomycetota</taxon>
        <taxon>Actinomycetes</taxon>
        <taxon>Pseudonocardiales</taxon>
        <taxon>Pseudonocardiaceae</taxon>
        <taxon>Actinoalloteichus</taxon>
    </lineage>
</organism>
<dbReference type="GO" id="GO:0016747">
    <property type="term" value="F:acyltransferase activity, transferring groups other than amino-acyl groups"/>
    <property type="evidence" value="ECO:0007669"/>
    <property type="project" value="InterPro"/>
</dbReference>
<dbReference type="Proteomes" id="UP000204221">
    <property type="component" value="Chromosome"/>
</dbReference>
<dbReference type="InterPro" id="IPR056935">
    <property type="entry name" value="Rv0428c-like_C"/>
</dbReference>
<dbReference type="SUPFAM" id="SSF55729">
    <property type="entry name" value="Acyl-CoA N-acyltransferases (Nat)"/>
    <property type="match status" value="1"/>
</dbReference>
<reference evidence="3 4" key="1">
    <citation type="submission" date="2017-07" db="EMBL/GenBank/DDBJ databases">
        <title>Complete genome sequence of Actinoalloteichus hoggarensis DSM 45943, type strain of Actinoalloteichus hoggarensis.</title>
        <authorList>
            <person name="Ruckert C."/>
            <person name="Nouioui I."/>
            <person name="Willmese J."/>
            <person name="van Wezel G."/>
            <person name="Klenk H.-P."/>
            <person name="Kalinowski J."/>
            <person name="Zotchev S.B."/>
        </authorList>
    </citation>
    <scope>NUCLEOTIDE SEQUENCE [LARGE SCALE GENOMIC DNA]</scope>
    <source>
        <strain evidence="3 4">DSM 45943</strain>
    </source>
</reference>
<dbReference type="PANTHER" id="PTHR43877">
    <property type="entry name" value="AMINOALKYLPHOSPHONATE N-ACETYLTRANSFERASE-RELATED-RELATED"/>
    <property type="match status" value="1"/>
</dbReference>
<gene>
    <name evidence="3" type="ORF">AHOG_04260</name>
</gene>
<evidence type="ECO:0000313" key="4">
    <source>
        <dbReference type="Proteomes" id="UP000204221"/>
    </source>
</evidence>
<dbReference type="KEGG" id="ahg:AHOG_04260"/>
<sequence length="270" mass="28756">MTVQLSGSPRGTSDAVRLESLCAQAWPAVVDRPLGEWRLRAAAGFTSRANSTLAVGDPGMPVAMALDEVSAFSLEQGIAPRVAMVVSSAEERRVEEAGWRWSGHPAAEPAVSVLTGRVCDLRTRLDATRSTDPSTRHRVHAAPPGNWWPLVAGSAEPSAAARHVLTHGAELGFGLSVAPGSDTARGAVRGAVVGTGDERLLHIARLVVLPEHRRRGLARALLSALADWAQAKGAARCVLQVADDNHNALELYRSLGCVPAHRYRYWSPPL</sequence>
<accession>A0A221VYG1</accession>
<keyword evidence="2" id="KW-0012">Acyltransferase</keyword>
<dbReference type="Gene3D" id="3.40.630.30">
    <property type="match status" value="1"/>
</dbReference>
<keyword evidence="4" id="KW-1185">Reference proteome</keyword>
<dbReference type="PROSITE" id="PS51186">
    <property type="entry name" value="GNAT"/>
    <property type="match status" value="1"/>
</dbReference>
<keyword evidence="1 3" id="KW-0808">Transferase</keyword>
<dbReference type="InterPro" id="IPR050832">
    <property type="entry name" value="Bact_Acetyltransf"/>
</dbReference>